<reference evidence="4" key="1">
    <citation type="submission" date="2018-11" db="EMBL/GenBank/DDBJ databases">
        <title>FDA dAtabase for Regulatory Grade micrObial Sequences (FDA-ARGOS): Supporting development and validation of Infectious Disease Dx tests.</title>
        <authorList>
            <person name="Goldberg B."/>
            <person name="Campos J."/>
            <person name="Tallon L."/>
            <person name="Sadzewicz L."/>
            <person name="Zhao X."/>
            <person name="Vavikolanu K."/>
            <person name="Mehta A."/>
            <person name="Aluvathingal J."/>
            <person name="Nadendla S."/>
            <person name="Geyer C."/>
            <person name="Nandy P."/>
            <person name="Yan Y."/>
            <person name="Sichtig H."/>
        </authorList>
    </citation>
    <scope>NUCLEOTIDE SEQUENCE [LARGE SCALE GENOMIC DNA]</scope>
    <source>
        <strain evidence="4">FDAARGOS_614</strain>
    </source>
</reference>
<accession>A0A3G8H5Q9</accession>
<proteinExistence type="predicted"/>
<sequence length="193" mass="21656">MFDFFRRHRQDDARGERERDAADDDMRRRQQPSGAENWRALSQRDQAQRRDEPGYGGAGYFGSSDSGGQSFNGAQRLYPGDPGYRAHPTRPDMPARAGAIRPHGPRNYQRADARIRDDVCERLTMHDAIDVSEVSVDVEGGVVKLSGTVADRYARRAIEDIAEAVFGVQDVENHIRVQRGDALDPSERTLNLS</sequence>
<dbReference type="Gene3D" id="3.30.1340.30">
    <property type="match status" value="1"/>
</dbReference>
<evidence type="ECO:0000256" key="1">
    <source>
        <dbReference type="SAM" id="MobiDB-lite"/>
    </source>
</evidence>
<dbReference type="EMBL" id="CP033970">
    <property type="protein sequence ID" value="AZG15746.1"/>
    <property type="molecule type" value="Genomic_DNA"/>
</dbReference>
<feature type="compositionally biased region" description="Basic and acidic residues" evidence="1">
    <location>
        <begin position="9"/>
        <end position="28"/>
    </location>
</feature>
<dbReference type="KEGG" id="cpau:EHF44_19995"/>
<protein>
    <submittedName>
        <fullName evidence="3">BON domain-containing protein</fullName>
    </submittedName>
</protein>
<dbReference type="PROSITE" id="PS50914">
    <property type="entry name" value="BON"/>
    <property type="match status" value="1"/>
</dbReference>
<feature type="domain" description="BON" evidence="2">
    <location>
        <begin position="111"/>
        <end position="179"/>
    </location>
</feature>
<dbReference type="PANTHER" id="PTHR34606:SF15">
    <property type="entry name" value="BON DOMAIN-CONTAINING PROTEIN"/>
    <property type="match status" value="1"/>
</dbReference>
<dbReference type="Proteomes" id="UP000270411">
    <property type="component" value="Chromosome 2"/>
</dbReference>
<dbReference type="AlphaFoldDB" id="A0A3G8H5Q9"/>
<dbReference type="OrthoDB" id="8968548at2"/>
<dbReference type="InterPro" id="IPR007055">
    <property type="entry name" value="BON_dom"/>
</dbReference>
<dbReference type="RefSeq" id="WP_124685479.1">
    <property type="nucleotide sequence ID" value="NZ_CP033970.1"/>
</dbReference>
<name>A0A3G8H5Q9_9BURK</name>
<gene>
    <name evidence="3" type="ORF">EHF44_19995</name>
</gene>
<feature type="region of interest" description="Disordered" evidence="1">
    <location>
        <begin position="1"/>
        <end position="85"/>
    </location>
</feature>
<dbReference type="Pfam" id="PF04972">
    <property type="entry name" value="BON"/>
    <property type="match status" value="1"/>
</dbReference>
<organism evidence="3 4">
    <name type="scientific">Cupriavidus pauculus</name>
    <dbReference type="NCBI Taxonomy" id="82633"/>
    <lineage>
        <taxon>Bacteria</taxon>
        <taxon>Pseudomonadati</taxon>
        <taxon>Pseudomonadota</taxon>
        <taxon>Betaproteobacteria</taxon>
        <taxon>Burkholderiales</taxon>
        <taxon>Burkholderiaceae</taxon>
        <taxon>Cupriavidus</taxon>
    </lineage>
</organism>
<feature type="compositionally biased region" description="Polar residues" evidence="1">
    <location>
        <begin position="63"/>
        <end position="73"/>
    </location>
</feature>
<dbReference type="SMART" id="SM00749">
    <property type="entry name" value="BON"/>
    <property type="match status" value="1"/>
</dbReference>
<evidence type="ECO:0000259" key="2">
    <source>
        <dbReference type="PROSITE" id="PS50914"/>
    </source>
</evidence>
<dbReference type="InterPro" id="IPR014004">
    <property type="entry name" value="Transpt-assoc_nodulatn_dom_bac"/>
</dbReference>
<dbReference type="InterPro" id="IPR051686">
    <property type="entry name" value="Lipoprotein_DolP"/>
</dbReference>
<dbReference type="PANTHER" id="PTHR34606">
    <property type="entry name" value="BON DOMAIN-CONTAINING PROTEIN"/>
    <property type="match status" value="1"/>
</dbReference>
<evidence type="ECO:0000313" key="3">
    <source>
        <dbReference type="EMBL" id="AZG15746.1"/>
    </source>
</evidence>
<evidence type="ECO:0000313" key="4">
    <source>
        <dbReference type="Proteomes" id="UP000270411"/>
    </source>
</evidence>